<name>A0AAN6G7B5_9BASI</name>
<gene>
    <name evidence="1" type="ORF">OC842_006896</name>
</gene>
<comment type="caution">
    <text evidence="1">The sequence shown here is derived from an EMBL/GenBank/DDBJ whole genome shotgun (WGS) entry which is preliminary data.</text>
</comment>
<reference evidence="1" key="1">
    <citation type="journal article" date="2023" name="PhytoFront">
        <title>Draft Genome Resources of Seven Strains of Tilletia horrida, Causal Agent of Kernel Smut of Rice.</title>
        <authorList>
            <person name="Khanal S."/>
            <person name="Antony Babu S."/>
            <person name="Zhou X.G."/>
        </authorList>
    </citation>
    <scope>NUCLEOTIDE SEQUENCE</scope>
    <source>
        <strain evidence="1">TX3</strain>
    </source>
</reference>
<dbReference type="AlphaFoldDB" id="A0AAN6G7B5"/>
<protein>
    <submittedName>
        <fullName evidence="1">Uncharacterized protein</fullName>
    </submittedName>
</protein>
<dbReference type="EMBL" id="JAPDMQ010000713">
    <property type="protein sequence ID" value="KAK0521069.1"/>
    <property type="molecule type" value="Genomic_DNA"/>
</dbReference>
<sequence>MPADAVPAWQQPAATGLPPPLREHMDALQTTFDDCGKMTEMLSRMGDLVEQVQHTVDTSKGDADEAICGLQGDMQSFRNKIQCQVSRVESQLRKELQRSQQDFLDIQARHRKEFDELVARNIGKFEDVHVQAMSTVDEVRSQADDELQHAFERLQLQFKAIGARHDRDLTHAMGQIRQCAGAVSDNVRAAQSSWMRAQAQLVGLNTWAARSGKDGSSHK</sequence>
<organism evidence="1 2">
    <name type="scientific">Tilletia horrida</name>
    <dbReference type="NCBI Taxonomy" id="155126"/>
    <lineage>
        <taxon>Eukaryota</taxon>
        <taxon>Fungi</taxon>
        <taxon>Dikarya</taxon>
        <taxon>Basidiomycota</taxon>
        <taxon>Ustilaginomycotina</taxon>
        <taxon>Exobasidiomycetes</taxon>
        <taxon>Tilletiales</taxon>
        <taxon>Tilletiaceae</taxon>
        <taxon>Tilletia</taxon>
    </lineage>
</organism>
<accession>A0AAN6G7B5</accession>
<dbReference type="SUPFAM" id="SSF58113">
    <property type="entry name" value="Apolipoprotein A-I"/>
    <property type="match status" value="1"/>
</dbReference>
<keyword evidence="2" id="KW-1185">Reference proteome</keyword>
<proteinExistence type="predicted"/>
<dbReference type="Proteomes" id="UP001176521">
    <property type="component" value="Unassembled WGS sequence"/>
</dbReference>
<evidence type="ECO:0000313" key="2">
    <source>
        <dbReference type="Proteomes" id="UP001176521"/>
    </source>
</evidence>
<evidence type="ECO:0000313" key="1">
    <source>
        <dbReference type="EMBL" id="KAK0521069.1"/>
    </source>
</evidence>